<dbReference type="InterPro" id="IPR001130">
    <property type="entry name" value="TatD-like"/>
</dbReference>
<dbReference type="STRING" id="1313304.CALK_1879"/>
<dbReference type="Proteomes" id="UP000017148">
    <property type="component" value="Unassembled WGS sequence"/>
</dbReference>
<dbReference type="GO" id="GO:0016788">
    <property type="term" value="F:hydrolase activity, acting on ester bonds"/>
    <property type="evidence" value="ECO:0007669"/>
    <property type="project" value="InterPro"/>
</dbReference>
<dbReference type="EMBL" id="ASJR01000016">
    <property type="protein sequence ID" value="ERP31260.1"/>
    <property type="molecule type" value="Genomic_DNA"/>
</dbReference>
<accession>U7DA06</accession>
<reference evidence="1 2" key="1">
    <citation type="journal article" date="2013" name="Environ. Microbiol.">
        <title>Genome analysis of Chitinivibrio alkaliphilus gen. nov., sp. nov., a novel extremely haloalkaliphilic anaerobic chitinolytic bacterium from the candidate phylum Termite Group 3.</title>
        <authorList>
            <person name="Sorokin D.Y."/>
            <person name="Gumerov V.M."/>
            <person name="Rakitin A.L."/>
            <person name="Beletsky A.V."/>
            <person name="Damste J.S."/>
            <person name="Muyzer G."/>
            <person name="Mardanov A.V."/>
            <person name="Ravin N.V."/>
        </authorList>
    </citation>
    <scope>NUCLEOTIDE SEQUENCE [LARGE SCALE GENOMIC DNA]</scope>
    <source>
        <strain evidence="1 2">ACht1</strain>
    </source>
</reference>
<dbReference type="SUPFAM" id="SSF51556">
    <property type="entry name" value="Metallo-dependent hydrolases"/>
    <property type="match status" value="1"/>
</dbReference>
<dbReference type="Pfam" id="PF01026">
    <property type="entry name" value="TatD_DNase"/>
    <property type="match status" value="1"/>
</dbReference>
<dbReference type="Gene3D" id="3.20.20.140">
    <property type="entry name" value="Metal-dependent hydrolases"/>
    <property type="match status" value="1"/>
</dbReference>
<protein>
    <submittedName>
        <fullName evidence="1">Uncharacterized protein</fullName>
    </submittedName>
</protein>
<sequence length="187" mass="20965">MTSELFDMHCHCLSDSDQAGIYSVVSTVSWDEWDRAVSLEGDERAISLGIHPTFVATLPANWHERLSIRLAQSAAMIGECGLHPHKSRDIRLLQEEVLGWQFSLAHTYNRAMVLHVTGMWDRFFSLLDHYGVPPGGLLMHDFAGSVEVLARLQGYGKILFSYGPSLMKKGFYKKRSLSCNSNGACLF</sequence>
<evidence type="ECO:0000313" key="2">
    <source>
        <dbReference type="Proteomes" id="UP000017148"/>
    </source>
</evidence>
<organism evidence="1 2">
    <name type="scientific">Chitinivibrio alkaliphilus ACht1</name>
    <dbReference type="NCBI Taxonomy" id="1313304"/>
    <lineage>
        <taxon>Bacteria</taxon>
        <taxon>Pseudomonadati</taxon>
        <taxon>Fibrobacterota</taxon>
        <taxon>Chitinivibrionia</taxon>
        <taxon>Chitinivibrionales</taxon>
        <taxon>Chitinivibrionaceae</taxon>
        <taxon>Chitinivibrio</taxon>
    </lineage>
</organism>
<dbReference type="PANTHER" id="PTHR47176:SF1">
    <property type="entry name" value="OS04G0577500 PROTEIN"/>
    <property type="match status" value="1"/>
</dbReference>
<dbReference type="PANTHER" id="PTHR47176">
    <property type="entry name" value="OSJNBA0020J04.13 PROTEIN"/>
    <property type="match status" value="1"/>
</dbReference>
<proteinExistence type="predicted"/>
<evidence type="ECO:0000313" key="1">
    <source>
        <dbReference type="EMBL" id="ERP31260.1"/>
    </source>
</evidence>
<comment type="caution">
    <text evidence="1">The sequence shown here is derived from an EMBL/GenBank/DDBJ whole genome shotgun (WGS) entry which is preliminary data.</text>
</comment>
<dbReference type="AlphaFoldDB" id="U7DA06"/>
<name>U7DA06_9BACT</name>
<gene>
    <name evidence="1" type="ORF">CALK_1879</name>
</gene>
<keyword evidence="2" id="KW-1185">Reference proteome</keyword>
<dbReference type="InterPro" id="IPR032466">
    <property type="entry name" value="Metal_Hydrolase"/>
</dbReference>
<dbReference type="eggNOG" id="COG0084">
    <property type="taxonomic scope" value="Bacteria"/>
</dbReference>